<feature type="compositionally biased region" description="Basic and acidic residues" evidence="5">
    <location>
        <begin position="425"/>
        <end position="437"/>
    </location>
</feature>
<evidence type="ECO:0000313" key="8">
    <source>
        <dbReference type="Proteomes" id="UP001218218"/>
    </source>
</evidence>
<evidence type="ECO:0000256" key="3">
    <source>
        <dbReference type="ARBA" id="ARBA00023163"/>
    </source>
</evidence>
<dbReference type="InterPro" id="IPR037818">
    <property type="entry name" value="TAF8"/>
</dbReference>
<dbReference type="Proteomes" id="UP001218218">
    <property type="component" value="Unassembled WGS sequence"/>
</dbReference>
<feature type="region of interest" description="Disordered" evidence="5">
    <location>
        <begin position="409"/>
        <end position="439"/>
    </location>
</feature>
<comment type="caution">
    <text evidence="7">The sequence shown here is derived from an EMBL/GenBank/DDBJ whole genome shotgun (WGS) entry which is preliminary data.</text>
</comment>
<accession>A0AAD7AAG6</accession>
<sequence length="480" mass="51618">MEYASLKLVEAATHRSLHAAAFSRSSTHASAVLTDLLARYIQLLANTAAKYAQHAGRTTLTTTDALEALDDLGFGLQDLIDYVPEAKDLSRYAIYSGRRVEELNEFKAQLGRVQRDDAFPLTYAPYDEGDEEEDIELQVEPEPPQKRQRTLDWDGHIPDFLPPFPTITDAPESPRAESPQPLMPPPPPTAGGAAPPVPQLQLAATSTSAADYVLQVPYEASSLADVSQWHLPGPPPRPPLPAAPSATTTAVAQALNPELALYKAFHHILTNPTREPTAPSPARHRVAMGLLQHAALVPRWELPDTMYAASAPAPPRAWPIVPTFAVPASLPPTAATEIAPPTRRFPSTHRTVAAPSQIAPLVGSQGSRLPELARRVLPPAVYARVTRLAHPPPLARGSKILKYGQGAPAPWNAGTTGAGADGDGDGGKGEEDKKIPDARVYATWEYESKDFRVGIKKPRGQPAVLQQPPQPGRRSSRAVG</sequence>
<protein>
    <recommendedName>
        <fullName evidence="6">Bromodomain associated domain-containing protein</fullName>
    </recommendedName>
</protein>
<feature type="compositionally biased region" description="Basic and acidic residues" evidence="5">
    <location>
        <begin position="143"/>
        <end position="157"/>
    </location>
</feature>
<dbReference type="Gene3D" id="1.10.20.10">
    <property type="entry name" value="Histone, subunit A"/>
    <property type="match status" value="1"/>
</dbReference>
<dbReference type="EMBL" id="JARIHO010000011">
    <property type="protein sequence ID" value="KAJ7353461.1"/>
    <property type="molecule type" value="Genomic_DNA"/>
</dbReference>
<dbReference type="GO" id="GO:0046982">
    <property type="term" value="F:protein heterodimerization activity"/>
    <property type="evidence" value="ECO:0007669"/>
    <property type="project" value="InterPro"/>
</dbReference>
<evidence type="ECO:0000256" key="5">
    <source>
        <dbReference type="SAM" id="MobiDB-lite"/>
    </source>
</evidence>
<evidence type="ECO:0000259" key="6">
    <source>
        <dbReference type="SMART" id="SM00576"/>
    </source>
</evidence>
<feature type="domain" description="Bromodomain associated" evidence="6">
    <location>
        <begin position="2"/>
        <end position="78"/>
    </location>
</feature>
<proteinExistence type="predicted"/>
<dbReference type="InterPro" id="IPR006565">
    <property type="entry name" value="BTP"/>
</dbReference>
<keyword evidence="8" id="KW-1185">Reference proteome</keyword>
<dbReference type="CDD" id="cd00076">
    <property type="entry name" value="HFD_SF"/>
    <property type="match status" value="1"/>
</dbReference>
<keyword evidence="2" id="KW-0805">Transcription regulation</keyword>
<evidence type="ECO:0000256" key="1">
    <source>
        <dbReference type="ARBA" id="ARBA00004123"/>
    </source>
</evidence>
<gene>
    <name evidence="7" type="ORF">DFH08DRAFT_692020</name>
</gene>
<dbReference type="SUPFAM" id="SSF47113">
    <property type="entry name" value="Histone-fold"/>
    <property type="match status" value="1"/>
</dbReference>
<dbReference type="GO" id="GO:0005669">
    <property type="term" value="C:transcription factor TFIID complex"/>
    <property type="evidence" value="ECO:0007669"/>
    <property type="project" value="InterPro"/>
</dbReference>
<organism evidence="7 8">
    <name type="scientific">Mycena albidolilacea</name>
    <dbReference type="NCBI Taxonomy" id="1033008"/>
    <lineage>
        <taxon>Eukaryota</taxon>
        <taxon>Fungi</taxon>
        <taxon>Dikarya</taxon>
        <taxon>Basidiomycota</taxon>
        <taxon>Agaricomycotina</taxon>
        <taxon>Agaricomycetes</taxon>
        <taxon>Agaricomycetidae</taxon>
        <taxon>Agaricales</taxon>
        <taxon>Marasmiineae</taxon>
        <taxon>Mycenaceae</taxon>
        <taxon>Mycena</taxon>
    </lineage>
</organism>
<name>A0AAD7AAG6_9AGAR</name>
<reference evidence="7" key="1">
    <citation type="submission" date="2023-03" db="EMBL/GenBank/DDBJ databases">
        <title>Massive genome expansion in bonnet fungi (Mycena s.s.) driven by repeated elements and novel gene families across ecological guilds.</title>
        <authorList>
            <consortium name="Lawrence Berkeley National Laboratory"/>
            <person name="Harder C.B."/>
            <person name="Miyauchi S."/>
            <person name="Viragh M."/>
            <person name="Kuo A."/>
            <person name="Thoen E."/>
            <person name="Andreopoulos B."/>
            <person name="Lu D."/>
            <person name="Skrede I."/>
            <person name="Drula E."/>
            <person name="Henrissat B."/>
            <person name="Morin E."/>
            <person name="Kohler A."/>
            <person name="Barry K."/>
            <person name="LaButti K."/>
            <person name="Morin E."/>
            <person name="Salamov A."/>
            <person name="Lipzen A."/>
            <person name="Mereny Z."/>
            <person name="Hegedus B."/>
            <person name="Baldrian P."/>
            <person name="Stursova M."/>
            <person name="Weitz H."/>
            <person name="Taylor A."/>
            <person name="Grigoriev I.V."/>
            <person name="Nagy L.G."/>
            <person name="Martin F."/>
            <person name="Kauserud H."/>
        </authorList>
    </citation>
    <scope>NUCLEOTIDE SEQUENCE</scope>
    <source>
        <strain evidence="7">CBHHK002</strain>
    </source>
</reference>
<feature type="compositionally biased region" description="Acidic residues" evidence="5">
    <location>
        <begin position="127"/>
        <end position="139"/>
    </location>
</feature>
<dbReference type="PANTHER" id="PTHR46338">
    <property type="entry name" value="TRANSCRIPTION INITIATION FACTOR TFIID SUBUNIT 8"/>
    <property type="match status" value="1"/>
</dbReference>
<keyword evidence="4" id="KW-0539">Nucleus</keyword>
<dbReference type="SMART" id="SM00576">
    <property type="entry name" value="BTP"/>
    <property type="match status" value="1"/>
</dbReference>
<evidence type="ECO:0000256" key="4">
    <source>
        <dbReference type="ARBA" id="ARBA00023242"/>
    </source>
</evidence>
<dbReference type="InterPro" id="IPR009072">
    <property type="entry name" value="Histone-fold"/>
</dbReference>
<feature type="region of interest" description="Disordered" evidence="5">
    <location>
        <begin position="124"/>
        <end position="197"/>
    </location>
</feature>
<keyword evidence="3" id="KW-0804">Transcription</keyword>
<feature type="region of interest" description="Disordered" evidence="5">
    <location>
        <begin position="451"/>
        <end position="480"/>
    </location>
</feature>
<evidence type="ECO:0000256" key="2">
    <source>
        <dbReference type="ARBA" id="ARBA00023015"/>
    </source>
</evidence>
<evidence type="ECO:0000313" key="7">
    <source>
        <dbReference type="EMBL" id="KAJ7353461.1"/>
    </source>
</evidence>
<dbReference type="AlphaFoldDB" id="A0AAD7AAG6"/>
<comment type="subcellular location">
    <subcellularLocation>
        <location evidence="1">Nucleus</location>
    </subcellularLocation>
</comment>
<dbReference type="PANTHER" id="PTHR46338:SF1">
    <property type="entry name" value="TRANSCRIPTION INITIATION FACTOR TFIID SUBUNIT 8"/>
    <property type="match status" value="1"/>
</dbReference>
<dbReference type="Pfam" id="PF07524">
    <property type="entry name" value="Bromo_TP"/>
    <property type="match status" value="1"/>
</dbReference>